<dbReference type="InterPro" id="IPR007174">
    <property type="entry name" value="Las1"/>
</dbReference>
<accession>A0A3N4KZD4</accession>
<reference evidence="2 3" key="1">
    <citation type="journal article" date="2018" name="Nat. Ecol. Evol.">
        <title>Pezizomycetes genomes reveal the molecular basis of ectomycorrhizal truffle lifestyle.</title>
        <authorList>
            <person name="Murat C."/>
            <person name="Payen T."/>
            <person name="Noel B."/>
            <person name="Kuo A."/>
            <person name="Morin E."/>
            <person name="Chen J."/>
            <person name="Kohler A."/>
            <person name="Krizsan K."/>
            <person name="Balestrini R."/>
            <person name="Da Silva C."/>
            <person name="Montanini B."/>
            <person name="Hainaut M."/>
            <person name="Levati E."/>
            <person name="Barry K.W."/>
            <person name="Belfiori B."/>
            <person name="Cichocki N."/>
            <person name="Clum A."/>
            <person name="Dockter R.B."/>
            <person name="Fauchery L."/>
            <person name="Guy J."/>
            <person name="Iotti M."/>
            <person name="Le Tacon F."/>
            <person name="Lindquist E.A."/>
            <person name="Lipzen A."/>
            <person name="Malagnac F."/>
            <person name="Mello A."/>
            <person name="Molinier V."/>
            <person name="Miyauchi S."/>
            <person name="Poulain J."/>
            <person name="Riccioni C."/>
            <person name="Rubini A."/>
            <person name="Sitrit Y."/>
            <person name="Splivallo R."/>
            <person name="Traeger S."/>
            <person name="Wang M."/>
            <person name="Zifcakova L."/>
            <person name="Wipf D."/>
            <person name="Zambonelli A."/>
            <person name="Paolocci F."/>
            <person name="Nowrousian M."/>
            <person name="Ottonello S."/>
            <person name="Baldrian P."/>
            <person name="Spatafora J.W."/>
            <person name="Henrissat B."/>
            <person name="Nagy L.G."/>
            <person name="Aury J.M."/>
            <person name="Wincker P."/>
            <person name="Grigoriev I.V."/>
            <person name="Bonfante P."/>
            <person name="Martin F.M."/>
        </authorList>
    </citation>
    <scope>NUCLEOTIDE SEQUENCE [LARGE SCALE GENOMIC DNA]</scope>
    <source>
        <strain evidence="2 3">CCBAS932</strain>
    </source>
</reference>
<dbReference type="GO" id="GO:0090730">
    <property type="term" value="C:Las1 complex"/>
    <property type="evidence" value="ECO:0007669"/>
    <property type="project" value="InterPro"/>
</dbReference>
<dbReference type="InParanoid" id="A0A3N4KZD4"/>
<dbReference type="PANTHER" id="PTHR15002:SF0">
    <property type="entry name" value="RIBOSOMAL BIOGENESIS PROTEIN LAS1L"/>
    <property type="match status" value="1"/>
</dbReference>
<organism evidence="2 3">
    <name type="scientific">Morchella conica CCBAS932</name>
    <dbReference type="NCBI Taxonomy" id="1392247"/>
    <lineage>
        <taxon>Eukaryota</taxon>
        <taxon>Fungi</taxon>
        <taxon>Dikarya</taxon>
        <taxon>Ascomycota</taxon>
        <taxon>Pezizomycotina</taxon>
        <taxon>Pezizomycetes</taxon>
        <taxon>Pezizales</taxon>
        <taxon>Morchellaceae</taxon>
        <taxon>Morchella</taxon>
    </lineage>
</organism>
<evidence type="ECO:0000256" key="1">
    <source>
        <dbReference type="SAM" id="Coils"/>
    </source>
</evidence>
<dbReference type="Pfam" id="PF04031">
    <property type="entry name" value="Las1"/>
    <property type="match status" value="1"/>
</dbReference>
<dbReference type="AlphaFoldDB" id="A0A3N4KZD4"/>
<proteinExistence type="predicted"/>
<dbReference type="GO" id="GO:0000460">
    <property type="term" value="P:maturation of 5.8S rRNA"/>
    <property type="evidence" value="ECO:0007669"/>
    <property type="project" value="TreeGrafter"/>
</dbReference>
<evidence type="ECO:0000313" key="2">
    <source>
        <dbReference type="EMBL" id="RPB15933.1"/>
    </source>
</evidence>
<dbReference type="STRING" id="1392247.A0A3N4KZD4"/>
<sequence>MHILARNLNLPASFVEIRHAATHDMLPGLPVLRAVAARALAWLWDNYWVSVGVKWTSEVTGSGEEAVLQSKARMALKRWRQLRRDDPRKPLKRFDKTPEGRETYKIIKECAAICRGEEGKEALIEAFLEEKGLIPAGKKKAPLMNGAFHLWLPLLDSLDASVSGFSNMLLSAMLDIFNTNRPLFTLLDGTNPDDTHPPEFMEAVLAWLKHLTSTNPEPKTNFGHRAISPIDYDELIKQCVVRPTERGLKFLRHLLNEYPAMNEKYARVVEIAATQVVLPPARKAENCTDTRKRKLEEVEAEVKEFEARFEAMKRQKAEQEARLRDGDAMQVEAVVETVKAGRWKKWSGEWTQRPIGVL</sequence>
<dbReference type="OrthoDB" id="10263222at2759"/>
<dbReference type="GO" id="GO:0004519">
    <property type="term" value="F:endonuclease activity"/>
    <property type="evidence" value="ECO:0007669"/>
    <property type="project" value="InterPro"/>
</dbReference>
<gene>
    <name evidence="2" type="ORF">P167DRAFT_603002</name>
</gene>
<dbReference type="GO" id="GO:0030687">
    <property type="term" value="C:preribosome, large subunit precursor"/>
    <property type="evidence" value="ECO:0007669"/>
    <property type="project" value="TreeGrafter"/>
</dbReference>
<dbReference type="Proteomes" id="UP000277580">
    <property type="component" value="Unassembled WGS sequence"/>
</dbReference>
<feature type="coiled-coil region" evidence="1">
    <location>
        <begin position="288"/>
        <end position="322"/>
    </location>
</feature>
<evidence type="ECO:0000313" key="3">
    <source>
        <dbReference type="Proteomes" id="UP000277580"/>
    </source>
</evidence>
<dbReference type="EMBL" id="ML119111">
    <property type="protein sequence ID" value="RPB15933.1"/>
    <property type="molecule type" value="Genomic_DNA"/>
</dbReference>
<keyword evidence="1" id="KW-0175">Coiled coil</keyword>
<keyword evidence="3" id="KW-1185">Reference proteome</keyword>
<dbReference type="GO" id="GO:0000470">
    <property type="term" value="P:maturation of LSU-rRNA"/>
    <property type="evidence" value="ECO:0007669"/>
    <property type="project" value="TreeGrafter"/>
</dbReference>
<protein>
    <submittedName>
        <fullName evidence="2">Las1-domain-containing protein</fullName>
    </submittedName>
</protein>
<dbReference type="PANTHER" id="PTHR15002">
    <property type="entry name" value="RIBOSOMAL BIOGENESIS PROTEIN LAS1L"/>
    <property type="match status" value="1"/>
</dbReference>
<name>A0A3N4KZD4_9PEZI</name>